<dbReference type="GeneID" id="27722586"/>
<dbReference type="EMBL" id="JOWA01000088">
    <property type="protein sequence ID" value="KEZ44499.1"/>
    <property type="molecule type" value="Genomic_DNA"/>
</dbReference>
<dbReference type="SUPFAM" id="SSF52047">
    <property type="entry name" value="RNI-like"/>
    <property type="match status" value="1"/>
</dbReference>
<name>A0A084GAY7_PSEDA</name>
<evidence type="ECO:0000313" key="3">
    <source>
        <dbReference type="Proteomes" id="UP000028545"/>
    </source>
</evidence>
<feature type="region of interest" description="Disordered" evidence="1">
    <location>
        <begin position="1"/>
        <end position="46"/>
    </location>
</feature>
<dbReference type="OMA" id="EGCTGRW"/>
<keyword evidence="3" id="KW-1185">Reference proteome</keyword>
<proteinExistence type="predicted"/>
<dbReference type="AlphaFoldDB" id="A0A084GAY7"/>
<comment type="caution">
    <text evidence="2">The sequence shown here is derived from an EMBL/GenBank/DDBJ whole genome shotgun (WGS) entry which is preliminary data.</text>
</comment>
<gene>
    <name evidence="2" type="ORF">SAPIO_CDS3514</name>
</gene>
<evidence type="ECO:0000313" key="2">
    <source>
        <dbReference type="EMBL" id="KEZ44499.1"/>
    </source>
</evidence>
<dbReference type="HOGENOM" id="CLU_008827_1_0_1"/>
<accession>A0A084GAY7</accession>
<evidence type="ECO:0008006" key="4">
    <source>
        <dbReference type="Google" id="ProtNLM"/>
    </source>
</evidence>
<feature type="compositionally biased region" description="Basic and acidic residues" evidence="1">
    <location>
        <begin position="650"/>
        <end position="669"/>
    </location>
</feature>
<protein>
    <recommendedName>
        <fullName evidence="4">F-box domain-containing protein</fullName>
    </recommendedName>
</protein>
<dbReference type="RefSeq" id="XP_016644298.1">
    <property type="nucleotide sequence ID" value="XM_016786292.1"/>
</dbReference>
<reference evidence="2 3" key="1">
    <citation type="journal article" date="2014" name="Genome Announc.">
        <title>Draft genome sequence of the pathogenic fungus Scedosporium apiospermum.</title>
        <authorList>
            <person name="Vandeputte P."/>
            <person name="Ghamrawi S."/>
            <person name="Rechenmann M."/>
            <person name="Iltis A."/>
            <person name="Giraud S."/>
            <person name="Fleury M."/>
            <person name="Thornton C."/>
            <person name="Delhaes L."/>
            <person name="Meyer W."/>
            <person name="Papon N."/>
            <person name="Bouchara J.P."/>
        </authorList>
    </citation>
    <scope>NUCLEOTIDE SEQUENCE [LARGE SCALE GENOMIC DNA]</scope>
    <source>
        <strain evidence="2 3">IHEM 14462</strain>
    </source>
</reference>
<dbReference type="InterPro" id="IPR032675">
    <property type="entry name" value="LRR_dom_sf"/>
</dbReference>
<evidence type="ECO:0000256" key="1">
    <source>
        <dbReference type="SAM" id="MobiDB-lite"/>
    </source>
</evidence>
<sequence>MEAINYADPDMRMLNRPRKLSNSSTSSSFSTSRESFASVSRTPSWSSATSFESMDFISRRSTEYGYSRSSASSGRPQMHRSKPGELFAALPGEVLEVILDELKKLHLKKTSESCSTCWARDLCSISLASRKWSKFARTSLYEDIQLNGPDSAAMKKRYKGCANPRLVLLRRTLRANQHIAVIVHSLKVPAVPEDTPLEAYHDLVASVIMACPNLERLVGLYPRYTHQFDRLFHALSTRRKLKHMDWMIDGVSAMQRPQTRSGAKQLIKSPPMGQQQGPFLTPNDILPGQSSAFLELHFNWSHLTTLTIHTLPGGSLTPDNLITTAISYLPSLQHLFLSNLPFTAFKDDSLLSLPALKTLSLSYLSGITSNGLSNFATRSASRSIQRLVLRHINIDEMPALARVLSNLVCLENLAFVQSFPPLMPEDNFILLMPYLASNSLRKLHWDITSHTNCVNAADSILARSIAAKGFPALRILRAPNDPEGLFQGLCRPRDRADMPGDRFRPITSHARNMSGSGKSALSVPASPTVATAAGVKSPTSPAFAPDASILAPATNLHQARLAAQARLEAAWRLPRYHVNVVDENGMLVDKFGLAGFIGTTESKIRYDLTPDPGAKDENGGLVEASDLLGDCGERGTDMCSGRWNMPTAPVDRKDKDKDKERWWHTERGRWTGVEL</sequence>
<dbReference type="VEuPathDB" id="FungiDB:SAPIO_CDS3514"/>
<dbReference type="Proteomes" id="UP000028545">
    <property type="component" value="Unassembled WGS sequence"/>
</dbReference>
<dbReference type="Gene3D" id="3.80.10.10">
    <property type="entry name" value="Ribonuclease Inhibitor"/>
    <property type="match status" value="1"/>
</dbReference>
<dbReference type="OrthoDB" id="3210378at2759"/>
<organism evidence="2 3">
    <name type="scientific">Pseudallescheria apiosperma</name>
    <name type="common">Scedosporium apiospermum</name>
    <dbReference type="NCBI Taxonomy" id="563466"/>
    <lineage>
        <taxon>Eukaryota</taxon>
        <taxon>Fungi</taxon>
        <taxon>Dikarya</taxon>
        <taxon>Ascomycota</taxon>
        <taxon>Pezizomycotina</taxon>
        <taxon>Sordariomycetes</taxon>
        <taxon>Hypocreomycetidae</taxon>
        <taxon>Microascales</taxon>
        <taxon>Microascaceae</taxon>
        <taxon>Scedosporium</taxon>
    </lineage>
</organism>
<dbReference type="KEGG" id="sapo:SAPIO_CDS3514"/>
<feature type="region of interest" description="Disordered" evidence="1">
    <location>
        <begin position="640"/>
        <end position="675"/>
    </location>
</feature>
<feature type="compositionally biased region" description="Low complexity" evidence="1">
    <location>
        <begin position="21"/>
        <end position="41"/>
    </location>
</feature>